<dbReference type="AlphaFoldDB" id="A0AA36NB69"/>
<dbReference type="InterPro" id="IPR012677">
    <property type="entry name" value="Nucleotide-bd_a/b_plait_sf"/>
</dbReference>
<dbReference type="InterPro" id="IPR000504">
    <property type="entry name" value="RRM_dom"/>
</dbReference>
<reference evidence="3" key="1">
    <citation type="submission" date="2023-08" db="EMBL/GenBank/DDBJ databases">
        <authorList>
            <person name="Chen Y."/>
            <person name="Shah S."/>
            <person name="Dougan E. K."/>
            <person name="Thang M."/>
            <person name="Chan C."/>
        </authorList>
    </citation>
    <scope>NUCLEOTIDE SEQUENCE</scope>
</reference>
<keyword evidence="4" id="KW-1185">Reference proteome</keyword>
<name>A0AA36NB69_9DINO</name>
<dbReference type="InterPro" id="IPR029063">
    <property type="entry name" value="SAM-dependent_MTases_sf"/>
</dbReference>
<dbReference type="EMBL" id="CAUJNA010003339">
    <property type="protein sequence ID" value="CAJ1399514.1"/>
    <property type="molecule type" value="Genomic_DNA"/>
</dbReference>
<dbReference type="CDD" id="cd00590">
    <property type="entry name" value="RRM_SF"/>
    <property type="match status" value="1"/>
</dbReference>
<dbReference type="GO" id="GO:0005737">
    <property type="term" value="C:cytoplasm"/>
    <property type="evidence" value="ECO:0007669"/>
    <property type="project" value="TreeGrafter"/>
</dbReference>
<gene>
    <name evidence="3" type="ORF">EVOR1521_LOCUS23033</name>
</gene>
<organism evidence="3 4">
    <name type="scientific">Effrenium voratum</name>
    <dbReference type="NCBI Taxonomy" id="2562239"/>
    <lineage>
        <taxon>Eukaryota</taxon>
        <taxon>Sar</taxon>
        <taxon>Alveolata</taxon>
        <taxon>Dinophyceae</taxon>
        <taxon>Suessiales</taxon>
        <taxon>Symbiodiniaceae</taxon>
        <taxon>Effrenium</taxon>
    </lineage>
</organism>
<dbReference type="PANTHER" id="PTHR11538:SF26">
    <property type="entry name" value="FERREDOXIN-FOLD ANTICODON-BINDING DOMAIN-CONTAINING PROTEIN 1"/>
    <property type="match status" value="1"/>
</dbReference>
<evidence type="ECO:0000259" key="2">
    <source>
        <dbReference type="PROSITE" id="PS50102"/>
    </source>
</evidence>
<dbReference type="InterPro" id="IPR019446">
    <property type="entry name" value="BMT5-like"/>
</dbReference>
<dbReference type="Pfam" id="PF00076">
    <property type="entry name" value="RRM_1"/>
    <property type="match status" value="1"/>
</dbReference>
<dbReference type="GO" id="GO:0070042">
    <property type="term" value="F:rRNA (uridine-N3-)-methyltransferase activity"/>
    <property type="evidence" value="ECO:0007669"/>
    <property type="project" value="InterPro"/>
</dbReference>
<dbReference type="PROSITE" id="PS50102">
    <property type="entry name" value="RRM"/>
    <property type="match status" value="1"/>
</dbReference>
<keyword evidence="1" id="KW-0694">RNA-binding</keyword>
<feature type="domain" description="RRM" evidence="2">
    <location>
        <begin position="1"/>
        <end position="86"/>
    </location>
</feature>
<dbReference type="Proteomes" id="UP001178507">
    <property type="component" value="Unassembled WGS sequence"/>
</dbReference>
<evidence type="ECO:0000313" key="4">
    <source>
        <dbReference type="Proteomes" id="UP001178507"/>
    </source>
</evidence>
<dbReference type="SUPFAM" id="SSF53335">
    <property type="entry name" value="S-adenosyl-L-methionine-dependent methyltransferases"/>
    <property type="match status" value="1"/>
</dbReference>
<accession>A0AA36NB69</accession>
<sequence>MYFKQFGYVARVQVKTDLDDRCRGFAFVVFADARSVDGALTASHETWDIKRKADLPMYIEGGPIRKTPKTRASPLGGPARVPFSAHDRVLLVGEGDFSFSLACAALGYLSPGKTCATSKEPPRDEQNLVELARQGMCCLTSVDATELTLTEIFDIAVFNFPHTGQPSVEANQDLLQGFFGSVSKILSPGGRVAVTLKQTWPYSEWGLEACARRAGFKVADAYPFPDCT</sequence>
<proteinExistence type="predicted"/>
<dbReference type="GO" id="GO:0070475">
    <property type="term" value="P:rRNA base methylation"/>
    <property type="evidence" value="ECO:0007669"/>
    <property type="project" value="InterPro"/>
</dbReference>
<dbReference type="GO" id="GO:0003723">
    <property type="term" value="F:RNA binding"/>
    <property type="evidence" value="ECO:0007669"/>
    <property type="project" value="UniProtKB-UniRule"/>
</dbReference>
<dbReference type="Gene3D" id="3.30.70.330">
    <property type="match status" value="1"/>
</dbReference>
<protein>
    <recommendedName>
        <fullName evidence="2">RRM domain-containing protein</fullName>
    </recommendedName>
</protein>
<dbReference type="SUPFAM" id="SSF54928">
    <property type="entry name" value="RNA-binding domain, RBD"/>
    <property type="match status" value="1"/>
</dbReference>
<comment type="caution">
    <text evidence="3">The sequence shown here is derived from an EMBL/GenBank/DDBJ whole genome shotgun (WGS) entry which is preliminary data.</text>
</comment>
<dbReference type="Pfam" id="PF10354">
    <property type="entry name" value="BMT5-like"/>
    <property type="match status" value="1"/>
</dbReference>
<dbReference type="InterPro" id="IPR035979">
    <property type="entry name" value="RBD_domain_sf"/>
</dbReference>
<dbReference type="Gene3D" id="3.40.50.150">
    <property type="entry name" value="Vaccinia Virus protein VP39"/>
    <property type="match status" value="1"/>
</dbReference>
<evidence type="ECO:0000256" key="1">
    <source>
        <dbReference type="PROSITE-ProRule" id="PRU00176"/>
    </source>
</evidence>
<evidence type="ECO:0000313" key="3">
    <source>
        <dbReference type="EMBL" id="CAJ1399514.1"/>
    </source>
</evidence>
<dbReference type="PANTHER" id="PTHR11538">
    <property type="entry name" value="PHENYLALANYL-TRNA SYNTHETASE"/>
    <property type="match status" value="1"/>
</dbReference>